<comment type="similarity">
    <text evidence="1">Belongs to the FAH family.</text>
</comment>
<organism evidence="4 5">
    <name type="scientific">Cristinia sonorae</name>
    <dbReference type="NCBI Taxonomy" id="1940300"/>
    <lineage>
        <taxon>Eukaryota</taxon>
        <taxon>Fungi</taxon>
        <taxon>Dikarya</taxon>
        <taxon>Basidiomycota</taxon>
        <taxon>Agaricomycotina</taxon>
        <taxon>Agaricomycetes</taxon>
        <taxon>Agaricomycetidae</taxon>
        <taxon>Agaricales</taxon>
        <taxon>Pleurotineae</taxon>
        <taxon>Stephanosporaceae</taxon>
        <taxon>Cristinia</taxon>
    </lineage>
</organism>
<sequence>MAPLRTQWTRLIRFVASETAQVHIGEPVDAKLDIGIAYRQKKPIKAYEVLGTALDPAAHLTKRVLTVKELLAPLSREQLGLVRCLGLNYSDHAEETKMAKPKYPILFYKPATSIIGPEAPIAIPKALQPIEKHIPDYEVELTIVIGKAAKDVSEADALDYVLAYTAANDTSFRYHQLAVSQWGFSKGYDDATPIGPCLVAAHAIPDPQTLPLTCVVNGQKLQDGHTANQLFTVRQTIAHLSTGTTLLPGSIIMTGTPKGVGFVRNPPVLLKNGDDVSVWIGGGIGTLSNVVIEEGKSAIVKSKL</sequence>
<dbReference type="Pfam" id="PF01557">
    <property type="entry name" value="FAA_hydrolase"/>
    <property type="match status" value="1"/>
</dbReference>
<comment type="caution">
    <text evidence="4">The sequence shown here is derived from an EMBL/GenBank/DDBJ whole genome shotgun (WGS) entry which is preliminary data.</text>
</comment>
<dbReference type="GO" id="GO:0046872">
    <property type="term" value="F:metal ion binding"/>
    <property type="evidence" value="ECO:0007669"/>
    <property type="project" value="UniProtKB-KW"/>
</dbReference>
<proteinExistence type="inferred from homology"/>
<accession>A0A8K0UL95</accession>
<gene>
    <name evidence="4" type="ORF">BXZ70DRAFT_1001154</name>
</gene>
<dbReference type="AlphaFoldDB" id="A0A8K0UL95"/>
<dbReference type="PANTHER" id="PTHR11820">
    <property type="entry name" value="ACYLPYRUVASE"/>
    <property type="match status" value="1"/>
</dbReference>
<protein>
    <recommendedName>
        <fullName evidence="3">Fumarylacetoacetase-like C-terminal domain-containing protein</fullName>
    </recommendedName>
</protein>
<dbReference type="OrthoDB" id="411064at2759"/>
<dbReference type="Gene3D" id="3.90.850.10">
    <property type="entry name" value="Fumarylacetoacetase-like, C-terminal domain"/>
    <property type="match status" value="1"/>
</dbReference>
<evidence type="ECO:0000313" key="4">
    <source>
        <dbReference type="EMBL" id="KAH8096650.1"/>
    </source>
</evidence>
<dbReference type="GO" id="GO:0006107">
    <property type="term" value="P:oxaloacetate metabolic process"/>
    <property type="evidence" value="ECO:0007669"/>
    <property type="project" value="UniProtKB-ARBA"/>
</dbReference>
<evidence type="ECO:0000259" key="3">
    <source>
        <dbReference type="Pfam" id="PF01557"/>
    </source>
</evidence>
<name>A0A8K0UL95_9AGAR</name>
<dbReference type="InterPro" id="IPR036663">
    <property type="entry name" value="Fumarylacetoacetase_C_sf"/>
</dbReference>
<dbReference type="EMBL" id="JAEVFJ010000023">
    <property type="protein sequence ID" value="KAH8096650.1"/>
    <property type="molecule type" value="Genomic_DNA"/>
</dbReference>
<evidence type="ECO:0000313" key="5">
    <source>
        <dbReference type="Proteomes" id="UP000813824"/>
    </source>
</evidence>
<dbReference type="InterPro" id="IPR011234">
    <property type="entry name" value="Fumarylacetoacetase-like_C"/>
</dbReference>
<feature type="domain" description="Fumarylacetoacetase-like C-terminal" evidence="3">
    <location>
        <begin position="82"/>
        <end position="291"/>
    </location>
</feature>
<evidence type="ECO:0000256" key="2">
    <source>
        <dbReference type="ARBA" id="ARBA00022723"/>
    </source>
</evidence>
<dbReference type="SUPFAM" id="SSF56529">
    <property type="entry name" value="FAH"/>
    <property type="match status" value="1"/>
</dbReference>
<evidence type="ECO:0000256" key="1">
    <source>
        <dbReference type="ARBA" id="ARBA00010211"/>
    </source>
</evidence>
<dbReference type="PANTHER" id="PTHR11820:SF7">
    <property type="entry name" value="ACYLPYRUVASE FAHD1, MITOCHONDRIAL"/>
    <property type="match status" value="1"/>
</dbReference>
<keyword evidence="5" id="KW-1185">Reference proteome</keyword>
<reference evidence="4" key="1">
    <citation type="journal article" date="2021" name="New Phytol.">
        <title>Evolutionary innovations through gain and loss of genes in the ectomycorrhizal Boletales.</title>
        <authorList>
            <person name="Wu G."/>
            <person name="Miyauchi S."/>
            <person name="Morin E."/>
            <person name="Kuo A."/>
            <person name="Drula E."/>
            <person name="Varga T."/>
            <person name="Kohler A."/>
            <person name="Feng B."/>
            <person name="Cao Y."/>
            <person name="Lipzen A."/>
            <person name="Daum C."/>
            <person name="Hundley H."/>
            <person name="Pangilinan J."/>
            <person name="Johnson J."/>
            <person name="Barry K."/>
            <person name="LaButti K."/>
            <person name="Ng V."/>
            <person name="Ahrendt S."/>
            <person name="Min B."/>
            <person name="Choi I.G."/>
            <person name="Park H."/>
            <person name="Plett J.M."/>
            <person name="Magnuson J."/>
            <person name="Spatafora J.W."/>
            <person name="Nagy L.G."/>
            <person name="Henrissat B."/>
            <person name="Grigoriev I.V."/>
            <person name="Yang Z.L."/>
            <person name="Xu J."/>
            <person name="Martin F.M."/>
        </authorList>
    </citation>
    <scope>NUCLEOTIDE SEQUENCE</scope>
    <source>
        <strain evidence="4">KKN 215</strain>
    </source>
</reference>
<keyword evidence="2" id="KW-0479">Metal-binding</keyword>
<dbReference type="GO" id="GO:0018773">
    <property type="term" value="F:acetylpyruvate hydrolase activity"/>
    <property type="evidence" value="ECO:0007669"/>
    <property type="project" value="TreeGrafter"/>
</dbReference>
<dbReference type="FunFam" id="3.90.850.10:FF:000002">
    <property type="entry name" value="2-hydroxyhepta-2,4-diene-1,7-dioate isomerase"/>
    <property type="match status" value="1"/>
</dbReference>
<dbReference type="GO" id="GO:0050163">
    <property type="term" value="F:oxaloacetate tautomerase activity"/>
    <property type="evidence" value="ECO:0007669"/>
    <property type="project" value="UniProtKB-ARBA"/>
</dbReference>
<dbReference type="Proteomes" id="UP000813824">
    <property type="component" value="Unassembled WGS sequence"/>
</dbReference>